<dbReference type="EC" id="1.-.-.-" evidence="6"/>
<evidence type="ECO:0000256" key="3">
    <source>
        <dbReference type="ARBA" id="ARBA00022827"/>
    </source>
</evidence>
<evidence type="ECO:0000256" key="4">
    <source>
        <dbReference type="ARBA" id="ARBA00022857"/>
    </source>
</evidence>
<comment type="caution">
    <text evidence="7">The sequence shown here is derived from an EMBL/GenBank/DDBJ whole genome shotgun (WGS) entry which is preliminary data.</text>
</comment>
<evidence type="ECO:0000256" key="2">
    <source>
        <dbReference type="ARBA" id="ARBA00022630"/>
    </source>
</evidence>
<accession>A0A1D1VM95</accession>
<organism evidence="7 8">
    <name type="scientific">Ramazzottius varieornatus</name>
    <name type="common">Water bear</name>
    <name type="synonym">Tardigrade</name>
    <dbReference type="NCBI Taxonomy" id="947166"/>
    <lineage>
        <taxon>Eukaryota</taxon>
        <taxon>Metazoa</taxon>
        <taxon>Ecdysozoa</taxon>
        <taxon>Tardigrada</taxon>
        <taxon>Eutardigrada</taxon>
        <taxon>Parachela</taxon>
        <taxon>Hypsibioidea</taxon>
        <taxon>Ramazzottiidae</taxon>
        <taxon>Ramazzottius</taxon>
    </lineage>
</organism>
<proteinExistence type="inferred from homology"/>
<reference evidence="7 8" key="1">
    <citation type="journal article" date="2016" name="Nat. Commun.">
        <title>Extremotolerant tardigrade genome and improved radiotolerance of human cultured cells by tardigrade-unique protein.</title>
        <authorList>
            <person name="Hashimoto T."/>
            <person name="Horikawa D.D."/>
            <person name="Saito Y."/>
            <person name="Kuwahara H."/>
            <person name="Kozuka-Hata H."/>
            <person name="Shin-I T."/>
            <person name="Minakuchi Y."/>
            <person name="Ohishi K."/>
            <person name="Motoyama A."/>
            <person name="Aizu T."/>
            <person name="Enomoto A."/>
            <person name="Kondo K."/>
            <person name="Tanaka S."/>
            <person name="Hara Y."/>
            <person name="Koshikawa S."/>
            <person name="Sagara H."/>
            <person name="Miura T."/>
            <person name="Yokobori S."/>
            <person name="Miyagawa K."/>
            <person name="Suzuki Y."/>
            <person name="Kubo T."/>
            <person name="Oyama M."/>
            <person name="Kohara Y."/>
            <person name="Fujiyama A."/>
            <person name="Arakawa K."/>
            <person name="Katayama T."/>
            <person name="Toyoda A."/>
            <person name="Kunieda T."/>
        </authorList>
    </citation>
    <scope>NUCLEOTIDE SEQUENCE [LARGE SCALE GENOMIC DNA]</scope>
    <source>
        <strain evidence="7 8">YOKOZUNA-1</strain>
    </source>
</reference>
<comment type="similarity">
    <text evidence="1 6">Belongs to the FMO family.</text>
</comment>
<protein>
    <recommendedName>
        <fullName evidence="6">Flavin-containing monooxygenase</fullName>
        <ecNumber evidence="6">1.-.-.-</ecNumber>
    </recommendedName>
</protein>
<gene>
    <name evidence="7" type="primary">RvY_11666-1</name>
    <name evidence="7" type="synonym">RvY_11666.1</name>
    <name evidence="7" type="ORF">RvY_11666</name>
</gene>
<dbReference type="InterPro" id="IPR050346">
    <property type="entry name" value="FMO-like"/>
</dbReference>
<comment type="cofactor">
    <cofactor evidence="6">
        <name>FAD</name>
        <dbReference type="ChEBI" id="CHEBI:57692"/>
    </cofactor>
</comment>
<evidence type="ECO:0000256" key="5">
    <source>
        <dbReference type="ARBA" id="ARBA00023002"/>
    </source>
</evidence>
<dbReference type="InterPro" id="IPR036188">
    <property type="entry name" value="FAD/NAD-bd_sf"/>
</dbReference>
<dbReference type="EMBL" id="BDGG01000006">
    <property type="protein sequence ID" value="GAV00878.1"/>
    <property type="molecule type" value="Genomic_DNA"/>
</dbReference>
<evidence type="ECO:0000313" key="7">
    <source>
        <dbReference type="EMBL" id="GAV00878.1"/>
    </source>
</evidence>
<dbReference type="PRINTS" id="PR00370">
    <property type="entry name" value="FMOXYGENASE"/>
</dbReference>
<evidence type="ECO:0000256" key="6">
    <source>
        <dbReference type="RuleBase" id="RU361177"/>
    </source>
</evidence>
<dbReference type="SUPFAM" id="SSF51905">
    <property type="entry name" value="FAD/NAD(P)-binding domain"/>
    <property type="match status" value="1"/>
</dbReference>
<keyword evidence="5 6" id="KW-0560">Oxidoreductase</keyword>
<dbReference type="STRING" id="947166.A0A1D1VM95"/>
<dbReference type="PANTHER" id="PTHR23023">
    <property type="entry name" value="DIMETHYLANILINE MONOOXYGENASE"/>
    <property type="match status" value="1"/>
</dbReference>
<evidence type="ECO:0000256" key="1">
    <source>
        <dbReference type="ARBA" id="ARBA00009183"/>
    </source>
</evidence>
<dbReference type="GO" id="GO:0050660">
    <property type="term" value="F:flavin adenine dinucleotide binding"/>
    <property type="evidence" value="ECO:0007669"/>
    <property type="project" value="InterPro"/>
</dbReference>
<keyword evidence="8" id="KW-1185">Reference proteome</keyword>
<dbReference type="Gene3D" id="3.50.50.60">
    <property type="entry name" value="FAD/NAD(P)-binding domain"/>
    <property type="match status" value="1"/>
</dbReference>
<dbReference type="OrthoDB" id="66881at2759"/>
<keyword evidence="6" id="KW-0503">Monooxygenase</keyword>
<dbReference type="GO" id="GO:0004499">
    <property type="term" value="F:N,N-dimethylaniline monooxygenase activity"/>
    <property type="evidence" value="ECO:0007669"/>
    <property type="project" value="InterPro"/>
</dbReference>
<dbReference type="Pfam" id="PF00743">
    <property type="entry name" value="FMO-like"/>
    <property type="match status" value="1"/>
</dbReference>
<keyword evidence="3 6" id="KW-0274">FAD</keyword>
<name>A0A1D1VM95_RAMVA</name>
<dbReference type="InterPro" id="IPR020946">
    <property type="entry name" value="Flavin_mOase-like"/>
</dbReference>
<keyword evidence="4" id="KW-0521">NADP</keyword>
<dbReference type="GO" id="GO:0050661">
    <property type="term" value="F:NADP binding"/>
    <property type="evidence" value="ECO:0007669"/>
    <property type="project" value="InterPro"/>
</dbReference>
<dbReference type="InterPro" id="IPR000960">
    <property type="entry name" value="Flavin_mOase"/>
</dbReference>
<keyword evidence="2 6" id="KW-0285">Flavoprotein</keyword>
<evidence type="ECO:0000313" key="8">
    <source>
        <dbReference type="Proteomes" id="UP000186922"/>
    </source>
</evidence>
<sequence>MDIQYRKPFIPHVPTIETFSRTVLHSAEYRNRENYKDHNVLIIGDGLSADDLICDLRGFAKSLFLVRRRFQSTFDDRIKYPNIQRVPEPLNFIASGLALDDGTSQVIDTIILCTGYVLHFPFLTPDCKVQYNRGHAWPLYRHTIHCHYPTIAFNGCIQKIIPVMTVVRNK</sequence>
<dbReference type="Proteomes" id="UP000186922">
    <property type="component" value="Unassembled WGS sequence"/>
</dbReference>
<dbReference type="AlphaFoldDB" id="A0A1D1VM95"/>